<dbReference type="AlphaFoldDB" id="A0A6A4HRN7"/>
<evidence type="ECO:0000256" key="1">
    <source>
        <dbReference type="SAM" id="MobiDB-lite"/>
    </source>
</evidence>
<protein>
    <submittedName>
        <fullName evidence="2">Uncharacterized protein</fullName>
    </submittedName>
</protein>
<feature type="compositionally biased region" description="Polar residues" evidence="1">
    <location>
        <begin position="140"/>
        <end position="158"/>
    </location>
</feature>
<feature type="region of interest" description="Disordered" evidence="1">
    <location>
        <begin position="132"/>
        <end position="165"/>
    </location>
</feature>
<proteinExistence type="predicted"/>
<dbReference type="EMBL" id="ML769442">
    <property type="protein sequence ID" value="KAE9401772.1"/>
    <property type="molecule type" value="Genomic_DNA"/>
</dbReference>
<feature type="compositionally biased region" description="Low complexity" evidence="1">
    <location>
        <begin position="14"/>
        <end position="26"/>
    </location>
</feature>
<sequence>MVNTRSTNKDSTDAGNAPGAQAGQQQSRRLVATSSGGGQPEQQQQQRPHGSLLHLLNVQHIDPIPPRARLQPASAPPAASHAPWNDIRAPLVPPTPLSAISGTLSVPGSSLAPPAPPPSEWCWGGILTPNTFRAEFGGQDHSSSASRHGQEGSSAAQDQQDELLL</sequence>
<evidence type="ECO:0000313" key="3">
    <source>
        <dbReference type="Proteomes" id="UP000799118"/>
    </source>
</evidence>
<dbReference type="Proteomes" id="UP000799118">
    <property type="component" value="Unassembled WGS sequence"/>
</dbReference>
<feature type="compositionally biased region" description="Low complexity" evidence="1">
    <location>
        <begin position="67"/>
        <end position="83"/>
    </location>
</feature>
<accession>A0A6A4HRN7</accession>
<name>A0A6A4HRN7_9AGAR</name>
<evidence type="ECO:0000313" key="2">
    <source>
        <dbReference type="EMBL" id="KAE9401772.1"/>
    </source>
</evidence>
<keyword evidence="3" id="KW-1185">Reference proteome</keyword>
<feature type="region of interest" description="Disordered" evidence="1">
    <location>
        <begin position="99"/>
        <end position="118"/>
    </location>
</feature>
<reference evidence="2" key="1">
    <citation type="journal article" date="2019" name="Environ. Microbiol.">
        <title>Fungal ecological strategies reflected in gene transcription - a case study of two litter decomposers.</title>
        <authorList>
            <person name="Barbi F."/>
            <person name="Kohler A."/>
            <person name="Barry K."/>
            <person name="Baskaran P."/>
            <person name="Daum C."/>
            <person name="Fauchery L."/>
            <person name="Ihrmark K."/>
            <person name="Kuo A."/>
            <person name="LaButti K."/>
            <person name="Lipzen A."/>
            <person name="Morin E."/>
            <person name="Grigoriev I.V."/>
            <person name="Henrissat B."/>
            <person name="Lindahl B."/>
            <person name="Martin F."/>
        </authorList>
    </citation>
    <scope>NUCLEOTIDE SEQUENCE</scope>
    <source>
        <strain evidence="2">JB14</strain>
    </source>
</reference>
<feature type="region of interest" description="Disordered" evidence="1">
    <location>
        <begin position="1"/>
        <end position="93"/>
    </location>
</feature>
<organism evidence="2 3">
    <name type="scientific">Gymnopus androsaceus JB14</name>
    <dbReference type="NCBI Taxonomy" id="1447944"/>
    <lineage>
        <taxon>Eukaryota</taxon>
        <taxon>Fungi</taxon>
        <taxon>Dikarya</taxon>
        <taxon>Basidiomycota</taxon>
        <taxon>Agaricomycotina</taxon>
        <taxon>Agaricomycetes</taxon>
        <taxon>Agaricomycetidae</taxon>
        <taxon>Agaricales</taxon>
        <taxon>Marasmiineae</taxon>
        <taxon>Omphalotaceae</taxon>
        <taxon>Gymnopus</taxon>
    </lineage>
</organism>
<gene>
    <name evidence="2" type="ORF">BT96DRAFT_991773</name>
</gene>